<dbReference type="EMBL" id="BQNB010012471">
    <property type="protein sequence ID" value="GJT03964.1"/>
    <property type="molecule type" value="Genomic_DNA"/>
</dbReference>
<evidence type="ECO:0000256" key="1">
    <source>
        <dbReference type="SAM" id="MobiDB-lite"/>
    </source>
</evidence>
<reference evidence="2" key="1">
    <citation type="journal article" date="2022" name="Int. J. Mol. Sci.">
        <title>Draft Genome of Tanacetum Coccineum: Genomic Comparison of Closely Related Tanacetum-Family Plants.</title>
        <authorList>
            <person name="Yamashiro T."/>
            <person name="Shiraishi A."/>
            <person name="Nakayama K."/>
            <person name="Satake H."/>
        </authorList>
    </citation>
    <scope>NUCLEOTIDE SEQUENCE</scope>
</reference>
<feature type="region of interest" description="Disordered" evidence="1">
    <location>
        <begin position="57"/>
        <end position="94"/>
    </location>
</feature>
<gene>
    <name evidence="2" type="ORF">Tco_0838426</name>
</gene>
<proteinExistence type="predicted"/>
<protein>
    <submittedName>
        <fullName evidence="2">Uncharacterized protein</fullName>
    </submittedName>
</protein>
<name>A0ABQ5APJ6_9ASTR</name>
<dbReference type="Proteomes" id="UP001151760">
    <property type="component" value="Unassembled WGS sequence"/>
</dbReference>
<evidence type="ECO:0000313" key="3">
    <source>
        <dbReference type="Proteomes" id="UP001151760"/>
    </source>
</evidence>
<accession>A0ABQ5APJ6</accession>
<comment type="caution">
    <text evidence="2">The sequence shown here is derived from an EMBL/GenBank/DDBJ whole genome shotgun (WGS) entry which is preliminary data.</text>
</comment>
<keyword evidence="3" id="KW-1185">Reference proteome</keyword>
<reference evidence="2" key="2">
    <citation type="submission" date="2022-01" db="EMBL/GenBank/DDBJ databases">
        <authorList>
            <person name="Yamashiro T."/>
            <person name="Shiraishi A."/>
            <person name="Satake H."/>
            <person name="Nakayama K."/>
        </authorList>
    </citation>
    <scope>NUCLEOTIDE SEQUENCE</scope>
</reference>
<evidence type="ECO:0000313" key="2">
    <source>
        <dbReference type="EMBL" id="GJT03964.1"/>
    </source>
</evidence>
<sequence>MAPPLFCLHDNEIWVDSKKRIYELPPKVNELRLYNWRSINDDSVVLSQFDINNVLSSENENKSFDDESSSSGNDANTDIGPSYDSDTMTEVRGSDIEGSRRLTWRALIDGSRNGSGGYEEAILRQSLAND</sequence>
<organism evidence="2 3">
    <name type="scientific">Tanacetum coccineum</name>
    <dbReference type="NCBI Taxonomy" id="301880"/>
    <lineage>
        <taxon>Eukaryota</taxon>
        <taxon>Viridiplantae</taxon>
        <taxon>Streptophyta</taxon>
        <taxon>Embryophyta</taxon>
        <taxon>Tracheophyta</taxon>
        <taxon>Spermatophyta</taxon>
        <taxon>Magnoliopsida</taxon>
        <taxon>eudicotyledons</taxon>
        <taxon>Gunneridae</taxon>
        <taxon>Pentapetalae</taxon>
        <taxon>asterids</taxon>
        <taxon>campanulids</taxon>
        <taxon>Asterales</taxon>
        <taxon>Asteraceae</taxon>
        <taxon>Asteroideae</taxon>
        <taxon>Anthemideae</taxon>
        <taxon>Anthemidinae</taxon>
        <taxon>Tanacetum</taxon>
    </lineage>
</organism>